<protein>
    <recommendedName>
        <fullName evidence="4">Outer membrane beta-barrel protein</fullName>
    </recommendedName>
</protein>
<dbReference type="eggNOG" id="COG5338">
    <property type="taxonomic scope" value="Bacteria"/>
</dbReference>
<reference evidence="2 3" key="1">
    <citation type="journal article" date="2010" name="J. Bacteriol.">
        <title>Genome sequence of Fulvimarina pelagi HTCC2506T, a Mn(II)-oxidizing alphaproteobacterium possessing an aerobic anoxygenic photosynthetic gene cluster and Xanthorhodopsin.</title>
        <authorList>
            <person name="Kang I."/>
            <person name="Oh H.M."/>
            <person name="Lim S.I."/>
            <person name="Ferriera S."/>
            <person name="Giovannoni S.J."/>
            <person name="Cho J.C."/>
        </authorList>
    </citation>
    <scope>NUCLEOTIDE SEQUENCE [LARGE SCALE GENOMIC DNA]</scope>
    <source>
        <strain evidence="2 3">HTCC2506</strain>
    </source>
</reference>
<evidence type="ECO:0000256" key="1">
    <source>
        <dbReference type="SAM" id="MobiDB-lite"/>
    </source>
</evidence>
<dbReference type="AlphaFoldDB" id="Q0G4S1"/>
<dbReference type="STRING" id="217511.GCA_001463845_00926"/>
<comment type="caution">
    <text evidence="2">The sequence shown here is derived from an EMBL/GenBank/DDBJ whole genome shotgun (WGS) entry which is preliminary data.</text>
</comment>
<dbReference type="EMBL" id="AATP01000001">
    <property type="protein sequence ID" value="EAU43343.1"/>
    <property type="molecule type" value="Genomic_DNA"/>
</dbReference>
<dbReference type="Proteomes" id="UP000004310">
    <property type="component" value="Unassembled WGS sequence"/>
</dbReference>
<feature type="region of interest" description="Disordered" evidence="1">
    <location>
        <begin position="124"/>
        <end position="143"/>
    </location>
</feature>
<dbReference type="InterPro" id="IPR011250">
    <property type="entry name" value="OMP/PagP_B-barrel"/>
</dbReference>
<evidence type="ECO:0000313" key="2">
    <source>
        <dbReference type="EMBL" id="EAU43343.1"/>
    </source>
</evidence>
<proteinExistence type="predicted"/>
<dbReference type="InterPro" id="IPR018759">
    <property type="entry name" value="BBP2_2"/>
</dbReference>
<dbReference type="HOGENOM" id="CLU_451150_0_0_5"/>
<gene>
    <name evidence="2" type="ORF">FP2506_10876</name>
</gene>
<accession>Q0G4S1</accession>
<sequence>MMALPVFSQETSLGEIRGAYTSSHSRLGTERPNDAADRDRMALGQRRQILFERDEALSIEEGELLRELYQDERSIDRLDDDEYGQDEPVPAQTDDFDVFAGPEGSPNTVDPFGNDLVSKPISAVPPDQGERLVDEPFGPQYNETADGVLRSRTASDPAGPVRETRQDFMLGNPPLAAGIAGETLSSDTLLDDNSRARALERIVRPVREEAPYAPVGVRAGTLTIYPELYQAAGATTNIDEKAGGKAGAFSETEIGLRAVTDWTRHAGELNGRLRYRRDFGGEDDPNDPEASLDGRMELDFGALTSATLRGAIAYRRDDEIDLGTGLAEGTPEILSGSLGAEVRREIGRAALTGGVTVAREHYLSTVPGTPDLSYTTATATARAGYELSPAIKPFAEASIGRRFYDETNVSDADATIPAVRAGLELDLTEKVQGEIALGYAWSMPEEGETTSSPTIDANITWSPRRGTDLVFAARTQFDPEAAGVSSADYEASIGLLHALSAKVDLNGTLRAELETTEGSQNDPLGLAAEVGFTYWLNRTLALSGSYEYERRFEADPADDWDANTVIVGLRLQR</sequence>
<evidence type="ECO:0000313" key="3">
    <source>
        <dbReference type="Proteomes" id="UP000004310"/>
    </source>
</evidence>
<keyword evidence="3" id="KW-1185">Reference proteome</keyword>
<dbReference type="SUPFAM" id="SSF56925">
    <property type="entry name" value="OMPA-like"/>
    <property type="match status" value="1"/>
</dbReference>
<dbReference type="Pfam" id="PF10082">
    <property type="entry name" value="BBP2_2"/>
    <property type="match status" value="1"/>
</dbReference>
<organism evidence="2 3">
    <name type="scientific">Fulvimarina pelagi HTCC2506</name>
    <dbReference type="NCBI Taxonomy" id="314231"/>
    <lineage>
        <taxon>Bacteria</taxon>
        <taxon>Pseudomonadati</taxon>
        <taxon>Pseudomonadota</taxon>
        <taxon>Alphaproteobacteria</taxon>
        <taxon>Hyphomicrobiales</taxon>
        <taxon>Aurantimonadaceae</taxon>
        <taxon>Fulvimarina</taxon>
    </lineage>
</organism>
<evidence type="ECO:0008006" key="4">
    <source>
        <dbReference type="Google" id="ProtNLM"/>
    </source>
</evidence>
<name>Q0G4S1_9HYPH</name>